<evidence type="ECO:0000313" key="10">
    <source>
        <dbReference type="EMBL" id="GGC02149.1"/>
    </source>
</evidence>
<evidence type="ECO:0000256" key="6">
    <source>
        <dbReference type="SAM" id="Coils"/>
    </source>
</evidence>
<comment type="caution">
    <text evidence="10">The sequence shown here is derived from an EMBL/GenBank/DDBJ whole genome shotgun (WGS) entry which is preliminary data.</text>
</comment>
<feature type="domain" description="Thioredoxin" evidence="9">
    <location>
        <begin position="80"/>
        <end position="275"/>
    </location>
</feature>
<dbReference type="PANTHER" id="PTHR13887">
    <property type="entry name" value="GLUTATHIONE S-TRANSFERASE KAPPA"/>
    <property type="match status" value="1"/>
</dbReference>
<dbReference type="InterPro" id="IPR013766">
    <property type="entry name" value="Thioredoxin_domain"/>
</dbReference>
<feature type="chain" id="PRO_5045677429" evidence="8">
    <location>
        <begin position="34"/>
        <end position="283"/>
    </location>
</feature>
<keyword evidence="5" id="KW-0676">Redox-active center</keyword>
<dbReference type="Gene3D" id="1.10.40.80">
    <property type="match status" value="1"/>
</dbReference>
<sequence>MDSRCSLKGLRKAGSFFGVVLSLCLSLPAVVKADTDSELATLKTEVERLHDEQQAMKQELLEIKQLLSGSASEEPKDRVAKTPPETPPLPMQMSTANSPYLGDPEAPVVLFEFTDYHCPFCRRHFEQTYPRLVKEYVESGKLKIILKEFPIQKLHPLAARAAMAAQCAGGQDKYWPMHDLLFQNQRRTRMEDYESFAASLDLDTVRFMECMERNAYADQIRADFDLGVTAGVRGTPFFFIGPKNSANLEQVRVERYLFGAQPFDVFKQSIEAYLDTEHSQAAN</sequence>
<name>A0ABQ1KJY5_9GAMM</name>
<reference evidence="11" key="1">
    <citation type="journal article" date="2019" name="Int. J. Syst. Evol. Microbiol.">
        <title>The Global Catalogue of Microorganisms (GCM) 10K type strain sequencing project: providing services to taxonomists for standard genome sequencing and annotation.</title>
        <authorList>
            <consortium name="The Broad Institute Genomics Platform"/>
            <consortium name="The Broad Institute Genome Sequencing Center for Infectious Disease"/>
            <person name="Wu L."/>
            <person name="Ma J."/>
        </authorList>
    </citation>
    <scope>NUCLEOTIDE SEQUENCE [LARGE SCALE GENOMIC DNA]</scope>
    <source>
        <strain evidence="11">CGMCC 1.15341</strain>
    </source>
</reference>
<accession>A0ABQ1KJY5</accession>
<evidence type="ECO:0000256" key="7">
    <source>
        <dbReference type="SAM" id="MobiDB-lite"/>
    </source>
</evidence>
<keyword evidence="4" id="KW-1015">Disulfide bond</keyword>
<evidence type="ECO:0000256" key="8">
    <source>
        <dbReference type="SAM" id="SignalP"/>
    </source>
</evidence>
<dbReference type="PANTHER" id="PTHR13887:SF14">
    <property type="entry name" value="DISULFIDE BOND FORMATION PROTEIN D"/>
    <property type="match status" value="1"/>
</dbReference>
<evidence type="ECO:0000256" key="2">
    <source>
        <dbReference type="ARBA" id="ARBA00022729"/>
    </source>
</evidence>
<dbReference type="InterPro" id="IPR036249">
    <property type="entry name" value="Thioredoxin-like_sf"/>
</dbReference>
<feature type="region of interest" description="Disordered" evidence="7">
    <location>
        <begin position="69"/>
        <end position="92"/>
    </location>
</feature>
<keyword evidence="2 8" id="KW-0732">Signal</keyword>
<dbReference type="RefSeq" id="WP_188749848.1">
    <property type="nucleotide sequence ID" value="NZ_BMIJ01000006.1"/>
</dbReference>
<protein>
    <submittedName>
        <fullName evidence="10">Thioredoxin</fullName>
    </submittedName>
</protein>
<dbReference type="Pfam" id="PF13462">
    <property type="entry name" value="Thioredoxin_4"/>
    <property type="match status" value="1"/>
</dbReference>
<comment type="similarity">
    <text evidence="1">Belongs to the thioredoxin family. DsbA subfamily.</text>
</comment>
<dbReference type="SUPFAM" id="SSF52833">
    <property type="entry name" value="Thioredoxin-like"/>
    <property type="match status" value="1"/>
</dbReference>
<dbReference type="PROSITE" id="PS51352">
    <property type="entry name" value="THIOREDOXIN_2"/>
    <property type="match status" value="1"/>
</dbReference>
<evidence type="ECO:0000256" key="3">
    <source>
        <dbReference type="ARBA" id="ARBA00023002"/>
    </source>
</evidence>
<evidence type="ECO:0000256" key="4">
    <source>
        <dbReference type="ARBA" id="ARBA00023157"/>
    </source>
</evidence>
<evidence type="ECO:0000259" key="9">
    <source>
        <dbReference type="PROSITE" id="PS51352"/>
    </source>
</evidence>
<organism evidence="10 11">
    <name type="scientific">Marinobacterium zhoushanense</name>
    <dbReference type="NCBI Taxonomy" id="1679163"/>
    <lineage>
        <taxon>Bacteria</taxon>
        <taxon>Pseudomonadati</taxon>
        <taxon>Pseudomonadota</taxon>
        <taxon>Gammaproteobacteria</taxon>
        <taxon>Oceanospirillales</taxon>
        <taxon>Oceanospirillaceae</taxon>
        <taxon>Marinobacterium</taxon>
    </lineage>
</organism>
<feature type="coiled-coil region" evidence="6">
    <location>
        <begin position="32"/>
        <end position="66"/>
    </location>
</feature>
<keyword evidence="11" id="KW-1185">Reference proteome</keyword>
<dbReference type="Proteomes" id="UP000629025">
    <property type="component" value="Unassembled WGS sequence"/>
</dbReference>
<keyword evidence="3" id="KW-0560">Oxidoreductase</keyword>
<keyword evidence="6" id="KW-0175">Coiled coil</keyword>
<evidence type="ECO:0000313" key="11">
    <source>
        <dbReference type="Proteomes" id="UP000629025"/>
    </source>
</evidence>
<proteinExistence type="inferred from homology"/>
<gene>
    <name evidence="10" type="ORF">GCM10011352_30420</name>
</gene>
<evidence type="ECO:0000256" key="5">
    <source>
        <dbReference type="ARBA" id="ARBA00023284"/>
    </source>
</evidence>
<dbReference type="EMBL" id="BMIJ01000006">
    <property type="protein sequence ID" value="GGC02149.1"/>
    <property type="molecule type" value="Genomic_DNA"/>
</dbReference>
<evidence type="ECO:0000256" key="1">
    <source>
        <dbReference type="ARBA" id="ARBA00005791"/>
    </source>
</evidence>
<dbReference type="Gene3D" id="3.40.30.10">
    <property type="entry name" value="Glutaredoxin"/>
    <property type="match status" value="1"/>
</dbReference>
<dbReference type="InterPro" id="IPR012336">
    <property type="entry name" value="Thioredoxin-like_fold"/>
</dbReference>
<feature type="signal peptide" evidence="8">
    <location>
        <begin position="1"/>
        <end position="33"/>
    </location>
</feature>